<evidence type="ECO:0000313" key="3">
    <source>
        <dbReference type="Proteomes" id="UP000294933"/>
    </source>
</evidence>
<name>A0A4Y7PSJ1_9AGAM</name>
<feature type="compositionally biased region" description="Basic and acidic residues" evidence="1">
    <location>
        <begin position="1"/>
        <end position="21"/>
    </location>
</feature>
<evidence type="ECO:0000256" key="1">
    <source>
        <dbReference type="SAM" id="MobiDB-lite"/>
    </source>
</evidence>
<keyword evidence="3" id="KW-1185">Reference proteome</keyword>
<organism evidence="2 3">
    <name type="scientific">Rickenella mellea</name>
    <dbReference type="NCBI Taxonomy" id="50990"/>
    <lineage>
        <taxon>Eukaryota</taxon>
        <taxon>Fungi</taxon>
        <taxon>Dikarya</taxon>
        <taxon>Basidiomycota</taxon>
        <taxon>Agaricomycotina</taxon>
        <taxon>Agaricomycetes</taxon>
        <taxon>Hymenochaetales</taxon>
        <taxon>Rickenellaceae</taxon>
        <taxon>Rickenella</taxon>
    </lineage>
</organism>
<protein>
    <submittedName>
        <fullName evidence="2">Uncharacterized protein</fullName>
    </submittedName>
</protein>
<dbReference type="Proteomes" id="UP000294933">
    <property type="component" value="Unassembled WGS sequence"/>
</dbReference>
<dbReference type="AlphaFoldDB" id="A0A4Y7PSJ1"/>
<dbReference type="VEuPathDB" id="FungiDB:BD410DRAFT_498792"/>
<dbReference type="EMBL" id="ML170208">
    <property type="protein sequence ID" value="TDL18377.1"/>
    <property type="molecule type" value="Genomic_DNA"/>
</dbReference>
<feature type="region of interest" description="Disordered" evidence="1">
    <location>
        <begin position="127"/>
        <end position="161"/>
    </location>
</feature>
<evidence type="ECO:0000313" key="2">
    <source>
        <dbReference type="EMBL" id="TDL18377.1"/>
    </source>
</evidence>
<feature type="compositionally biased region" description="Low complexity" evidence="1">
    <location>
        <begin position="136"/>
        <end position="153"/>
    </location>
</feature>
<reference evidence="2 3" key="1">
    <citation type="submission" date="2018-06" db="EMBL/GenBank/DDBJ databases">
        <title>A transcriptomic atlas of mushroom development highlights an independent origin of complex multicellularity.</title>
        <authorList>
            <consortium name="DOE Joint Genome Institute"/>
            <person name="Krizsan K."/>
            <person name="Almasi E."/>
            <person name="Merenyi Z."/>
            <person name="Sahu N."/>
            <person name="Viragh M."/>
            <person name="Koszo T."/>
            <person name="Mondo S."/>
            <person name="Kiss B."/>
            <person name="Balint B."/>
            <person name="Kues U."/>
            <person name="Barry K."/>
            <person name="Hegedus J.C."/>
            <person name="Henrissat B."/>
            <person name="Johnson J."/>
            <person name="Lipzen A."/>
            <person name="Ohm R."/>
            <person name="Nagy I."/>
            <person name="Pangilinan J."/>
            <person name="Yan J."/>
            <person name="Xiong Y."/>
            <person name="Grigoriev I.V."/>
            <person name="Hibbett D.S."/>
            <person name="Nagy L.G."/>
        </authorList>
    </citation>
    <scope>NUCLEOTIDE SEQUENCE [LARGE SCALE GENOMIC DNA]</scope>
    <source>
        <strain evidence="2 3">SZMC22713</strain>
    </source>
</reference>
<feature type="region of interest" description="Disordered" evidence="1">
    <location>
        <begin position="1"/>
        <end position="30"/>
    </location>
</feature>
<accession>A0A4Y7PSJ1</accession>
<sequence length="209" mass="23821">MNMDSDIIKHQHHDSAVKHDPVQCSPRNPRRPTLLHSSFYKDQISGLSIKNDHRHDFSVPLPLLATNFGAPCLRVSVRDPMEVGSWAYDALENHKSEEWKVKVSRSPCHWPTTKVLASASASASVRQTAPHLSKYRAPCSSPRRSPSRYRNPSQAPPPRLRVSLKNHTYSSRLQIDPPSLLRIRAFCSTYPEVVRSFALFQEHDRHAFL</sequence>
<gene>
    <name evidence="2" type="ORF">BD410DRAFT_498792</name>
</gene>
<proteinExistence type="predicted"/>